<reference evidence="5 6" key="1">
    <citation type="submission" date="2018-03" db="EMBL/GenBank/DDBJ databases">
        <title>Genome sequencing of Ottowia sp.</title>
        <authorList>
            <person name="Kim S.-J."/>
            <person name="Heo J."/>
            <person name="Kwon S.-W."/>
        </authorList>
    </citation>
    <scope>NUCLEOTIDE SEQUENCE [LARGE SCALE GENOMIC DNA]</scope>
    <source>
        <strain evidence="5 6">KADR8-3</strain>
    </source>
</reference>
<dbReference type="PANTHER" id="PTHR43638">
    <property type="entry name" value="OXIDOREDUCTASE, ALDO/KETO REDUCTASE FAMILY PROTEIN"/>
    <property type="match status" value="1"/>
</dbReference>
<evidence type="ECO:0000313" key="6">
    <source>
        <dbReference type="Proteomes" id="UP000239709"/>
    </source>
</evidence>
<dbReference type="InterPro" id="IPR036812">
    <property type="entry name" value="NAD(P)_OxRdtase_dom_sf"/>
</dbReference>
<dbReference type="SUPFAM" id="SSF51430">
    <property type="entry name" value="NAD(P)-linked oxidoreductase"/>
    <property type="match status" value="1"/>
</dbReference>
<dbReference type="KEGG" id="otk:C6570_13660"/>
<dbReference type="PRINTS" id="PR00069">
    <property type="entry name" value="ALDKETRDTASE"/>
</dbReference>
<evidence type="ECO:0000259" key="4">
    <source>
        <dbReference type="Pfam" id="PF00248"/>
    </source>
</evidence>
<dbReference type="Pfam" id="PF00248">
    <property type="entry name" value="Aldo_ket_red"/>
    <property type="match status" value="1"/>
</dbReference>
<keyword evidence="6" id="KW-1185">Reference proteome</keyword>
<feature type="site" description="Lowers pKa of active site Tyr" evidence="3">
    <location>
        <position position="80"/>
    </location>
</feature>
<evidence type="ECO:0000313" key="5">
    <source>
        <dbReference type="EMBL" id="AVO35162.1"/>
    </source>
</evidence>
<dbReference type="EMBL" id="CP027666">
    <property type="protein sequence ID" value="AVO35162.1"/>
    <property type="molecule type" value="Genomic_DNA"/>
</dbReference>
<dbReference type="Proteomes" id="UP000239709">
    <property type="component" value="Chromosome"/>
</dbReference>
<sequence>MPIPTLTLKSGHAIPVLGQGTWELGEPAGDRAAEIATLRAGVELGLSLIDTAEMYGHGRSERLVGEAIRGLRDSVYLVDKVLPSNASHAGTVKACERSMKALGVEQIDLYLLHWRGSHPLAETVQAFEQLQRAGKIGAWGVSNFDTDDMRELLQLGTPQVNQILYNPSRRGPEFDLMPLCAQAGVRIMAYSPIEQGRLLRHPALAQVAQRHQATVAQVALAWDIRGGDVVAIPKASTVAHVQDNARALDIRLTEADIALIDEAFAPPTHAQPLEMI</sequence>
<protein>
    <submittedName>
        <fullName evidence="5">Oxidoreductase</fullName>
    </submittedName>
</protein>
<organism evidence="5 6">
    <name type="scientific">Ottowia oryzae</name>
    <dbReference type="NCBI Taxonomy" id="2109914"/>
    <lineage>
        <taxon>Bacteria</taxon>
        <taxon>Pseudomonadati</taxon>
        <taxon>Pseudomonadota</taxon>
        <taxon>Betaproteobacteria</taxon>
        <taxon>Burkholderiales</taxon>
        <taxon>Comamonadaceae</taxon>
        <taxon>Ottowia</taxon>
    </lineage>
</organism>
<proteinExistence type="predicted"/>
<dbReference type="GO" id="GO:0016491">
    <property type="term" value="F:oxidoreductase activity"/>
    <property type="evidence" value="ECO:0007669"/>
    <property type="project" value="InterPro"/>
</dbReference>
<feature type="active site" description="Proton donor" evidence="1">
    <location>
        <position position="55"/>
    </location>
</feature>
<evidence type="ECO:0000256" key="2">
    <source>
        <dbReference type="PIRSR" id="PIRSR000097-2"/>
    </source>
</evidence>
<dbReference type="PANTHER" id="PTHR43638:SF3">
    <property type="entry name" value="ALDEHYDE REDUCTASE"/>
    <property type="match status" value="1"/>
</dbReference>
<evidence type="ECO:0000256" key="3">
    <source>
        <dbReference type="PIRSR" id="PIRSR000097-3"/>
    </source>
</evidence>
<dbReference type="InterPro" id="IPR020471">
    <property type="entry name" value="AKR"/>
</dbReference>
<name>A0A2S0MGY8_9BURK</name>
<dbReference type="PIRSF" id="PIRSF000097">
    <property type="entry name" value="AKR"/>
    <property type="match status" value="1"/>
</dbReference>
<dbReference type="OrthoDB" id="9772407at2"/>
<dbReference type="Gene3D" id="3.20.20.100">
    <property type="entry name" value="NADP-dependent oxidoreductase domain"/>
    <property type="match status" value="1"/>
</dbReference>
<feature type="domain" description="NADP-dependent oxidoreductase" evidence="4">
    <location>
        <begin position="17"/>
        <end position="263"/>
    </location>
</feature>
<accession>A0A2S0MGY8</accession>
<dbReference type="InterPro" id="IPR023210">
    <property type="entry name" value="NADP_OxRdtase_dom"/>
</dbReference>
<dbReference type="CDD" id="cd19138">
    <property type="entry name" value="AKR_YeaE"/>
    <property type="match status" value="1"/>
</dbReference>
<dbReference type="AlphaFoldDB" id="A0A2S0MGY8"/>
<evidence type="ECO:0000256" key="1">
    <source>
        <dbReference type="PIRSR" id="PIRSR000097-1"/>
    </source>
</evidence>
<feature type="binding site" evidence="2">
    <location>
        <position position="113"/>
    </location>
    <ligand>
        <name>substrate</name>
    </ligand>
</feature>
<gene>
    <name evidence="5" type="ORF">C6570_13660</name>
</gene>
<dbReference type="RefSeq" id="WP_106703711.1">
    <property type="nucleotide sequence ID" value="NZ_CP027666.1"/>
</dbReference>